<evidence type="ECO:0000256" key="2">
    <source>
        <dbReference type="ARBA" id="ARBA00022989"/>
    </source>
</evidence>
<accession>A0A844CS99</accession>
<feature type="domain" description="Major facilitator superfamily (MFS) profile" evidence="5">
    <location>
        <begin position="199"/>
        <end position="420"/>
    </location>
</feature>
<keyword evidence="1 4" id="KW-0812">Transmembrane</keyword>
<evidence type="ECO:0000259" key="5">
    <source>
        <dbReference type="PROSITE" id="PS50850"/>
    </source>
</evidence>
<feature type="transmembrane region" description="Helical" evidence="4">
    <location>
        <begin position="158"/>
        <end position="184"/>
    </location>
</feature>
<proteinExistence type="predicted"/>
<gene>
    <name evidence="6" type="ORF">FDP25_01555</name>
</gene>
<evidence type="ECO:0000313" key="6">
    <source>
        <dbReference type="EMBL" id="MRU14106.1"/>
    </source>
</evidence>
<keyword evidence="2 4" id="KW-1133">Transmembrane helix</keyword>
<evidence type="ECO:0000256" key="1">
    <source>
        <dbReference type="ARBA" id="ARBA00022692"/>
    </source>
</evidence>
<feature type="transmembrane region" description="Helical" evidence="4">
    <location>
        <begin position="353"/>
        <end position="372"/>
    </location>
</feature>
<keyword evidence="7" id="KW-1185">Reference proteome</keyword>
<dbReference type="Gene3D" id="1.20.1250.20">
    <property type="entry name" value="MFS general substrate transporter like domains"/>
    <property type="match status" value="2"/>
</dbReference>
<feature type="transmembrane region" description="Helical" evidence="4">
    <location>
        <begin position="235"/>
        <end position="253"/>
    </location>
</feature>
<organism evidence="6 7">
    <name type="scientific">Roseovarius bejariae</name>
    <dbReference type="NCBI Taxonomy" id="2576383"/>
    <lineage>
        <taxon>Bacteria</taxon>
        <taxon>Pseudomonadati</taxon>
        <taxon>Pseudomonadota</taxon>
        <taxon>Alphaproteobacteria</taxon>
        <taxon>Rhodobacterales</taxon>
        <taxon>Roseobacteraceae</taxon>
        <taxon>Roseovarius</taxon>
    </lineage>
</organism>
<dbReference type="InterPro" id="IPR011701">
    <property type="entry name" value="MFS"/>
</dbReference>
<dbReference type="Proteomes" id="UP000564704">
    <property type="component" value="Unassembled WGS sequence"/>
</dbReference>
<dbReference type="GO" id="GO:0022857">
    <property type="term" value="F:transmembrane transporter activity"/>
    <property type="evidence" value="ECO:0007669"/>
    <property type="project" value="InterPro"/>
</dbReference>
<dbReference type="CDD" id="cd17477">
    <property type="entry name" value="MFS_YcaD_like"/>
    <property type="match status" value="1"/>
</dbReference>
<evidence type="ECO:0000256" key="4">
    <source>
        <dbReference type="SAM" id="Phobius"/>
    </source>
</evidence>
<feature type="transmembrane region" description="Helical" evidence="4">
    <location>
        <begin position="323"/>
        <end position="347"/>
    </location>
</feature>
<dbReference type="RefSeq" id="WP_154148420.1">
    <property type="nucleotide sequence ID" value="NZ_SZWE01000001.1"/>
</dbReference>
<feature type="transmembrane region" description="Helical" evidence="4">
    <location>
        <begin position="97"/>
        <end position="119"/>
    </location>
</feature>
<reference evidence="6 7" key="1">
    <citation type="submission" date="2019-05" db="EMBL/GenBank/DDBJ databases">
        <title>Roseovarius bejariae sp. nov., a moderately halophylic bacterium isolated from a saline soil in Rambla Salada (Murcia).</title>
        <authorList>
            <person name="Castro D.J."/>
            <person name="Gomez-Altuve A."/>
            <person name="Reina J.C."/>
            <person name="Rodriguez M."/>
            <person name="Sampedro I."/>
            <person name="Llamas I."/>
            <person name="Martinez-Checa F."/>
        </authorList>
    </citation>
    <scope>NUCLEOTIDE SEQUENCE [LARGE SCALE GENOMIC DNA]</scope>
    <source>
        <strain evidence="6 7">A21</strain>
    </source>
</reference>
<name>A0A844CS99_9RHOB</name>
<feature type="transmembrane region" description="Helical" evidence="4">
    <location>
        <begin position="131"/>
        <end position="152"/>
    </location>
</feature>
<feature type="transmembrane region" description="Helical" evidence="4">
    <location>
        <begin position="73"/>
        <end position="91"/>
    </location>
</feature>
<feature type="transmembrane region" description="Helical" evidence="4">
    <location>
        <begin position="265"/>
        <end position="284"/>
    </location>
</feature>
<sequence>MIQVLSGVWALLLGIVFIMLGNGMHFTLMGLRGGIEGFSASELAIVTSGYFAGFLSGARLSPELIRRVGHVRVFAALGSLMSGALIAFPLLPDPWVWTILRVLVGFCMSGIFVTAESWLNDAATNETRGKVLSAYMIAQTLGVIGAQGLLTLGDAGTAVLFIGASILVSLALTPILLSASPVPAAEVARPMPLRKLFSGAPLSTVGIFLLGSVYAAQSGMAAVFGTQTGMSTAEVALFMAMLFGGALLLQYPIGWLSDRMDRRKLILGAALLGAVACAAGWTLGGSMWPLMGAAFMAGGTTMPLYALFLAYTNDSLATEDMPAASGGLVFTFGLGAIAGPMVMGWAMQWIGPFAFWLVLGATFGIIALYALYRMTQREMTPVEDTESYLGVLPSASPVAVEAAGAWAAEQAEAERDDKAP</sequence>
<dbReference type="PANTHER" id="PTHR23521:SF3">
    <property type="entry name" value="MFS TRANSPORTER"/>
    <property type="match status" value="1"/>
</dbReference>
<dbReference type="OrthoDB" id="9810614at2"/>
<dbReference type="SUPFAM" id="SSF103473">
    <property type="entry name" value="MFS general substrate transporter"/>
    <property type="match status" value="1"/>
</dbReference>
<dbReference type="EMBL" id="SZWE01000001">
    <property type="protein sequence ID" value="MRU14106.1"/>
    <property type="molecule type" value="Genomic_DNA"/>
</dbReference>
<comment type="caution">
    <text evidence="6">The sequence shown here is derived from an EMBL/GenBank/DDBJ whole genome shotgun (WGS) entry which is preliminary data.</text>
</comment>
<feature type="transmembrane region" description="Helical" evidence="4">
    <location>
        <begin position="196"/>
        <end position="215"/>
    </location>
</feature>
<dbReference type="PROSITE" id="PS50850">
    <property type="entry name" value="MFS"/>
    <property type="match status" value="1"/>
</dbReference>
<feature type="transmembrane region" description="Helical" evidence="4">
    <location>
        <begin position="290"/>
        <end position="311"/>
    </location>
</feature>
<evidence type="ECO:0000313" key="7">
    <source>
        <dbReference type="Proteomes" id="UP000564704"/>
    </source>
</evidence>
<feature type="transmembrane region" description="Helical" evidence="4">
    <location>
        <begin position="7"/>
        <end position="31"/>
    </location>
</feature>
<keyword evidence="3 4" id="KW-0472">Membrane</keyword>
<dbReference type="InterPro" id="IPR036259">
    <property type="entry name" value="MFS_trans_sf"/>
</dbReference>
<protein>
    <submittedName>
        <fullName evidence="6">MFS transporter</fullName>
    </submittedName>
</protein>
<dbReference type="Pfam" id="PF07690">
    <property type="entry name" value="MFS_1"/>
    <property type="match status" value="1"/>
</dbReference>
<dbReference type="AlphaFoldDB" id="A0A844CS99"/>
<evidence type="ECO:0000256" key="3">
    <source>
        <dbReference type="ARBA" id="ARBA00023136"/>
    </source>
</evidence>
<dbReference type="InterPro" id="IPR047200">
    <property type="entry name" value="MFS_YcaD-like"/>
</dbReference>
<dbReference type="GO" id="GO:0005886">
    <property type="term" value="C:plasma membrane"/>
    <property type="evidence" value="ECO:0007669"/>
    <property type="project" value="TreeGrafter"/>
</dbReference>
<dbReference type="InterPro" id="IPR020846">
    <property type="entry name" value="MFS_dom"/>
</dbReference>
<dbReference type="PANTHER" id="PTHR23521">
    <property type="entry name" value="TRANSPORTER MFS SUPERFAMILY"/>
    <property type="match status" value="1"/>
</dbReference>
<feature type="transmembrane region" description="Helical" evidence="4">
    <location>
        <begin position="43"/>
        <end position="61"/>
    </location>
</feature>